<evidence type="ECO:0000256" key="1">
    <source>
        <dbReference type="SAM" id="SignalP"/>
    </source>
</evidence>
<proteinExistence type="predicted"/>
<organism evidence="2 3">
    <name type="scientific">Photobacterium rosenbergii</name>
    <dbReference type="NCBI Taxonomy" id="294936"/>
    <lineage>
        <taxon>Bacteria</taxon>
        <taxon>Pseudomonadati</taxon>
        <taxon>Pseudomonadota</taxon>
        <taxon>Gammaproteobacteria</taxon>
        <taxon>Vibrionales</taxon>
        <taxon>Vibrionaceae</taxon>
        <taxon>Photobacterium</taxon>
    </lineage>
</organism>
<dbReference type="AlphaFoldDB" id="A0A2T3NM80"/>
<comment type="caution">
    <text evidence="2">The sequence shown here is derived from an EMBL/GenBank/DDBJ whole genome shotgun (WGS) entry which is preliminary data.</text>
</comment>
<accession>A0A2T3NM80</accession>
<feature type="chain" id="PRO_5015718761" description="DUF4189 domain-containing protein" evidence="1">
    <location>
        <begin position="22"/>
        <end position="111"/>
    </location>
</feature>
<feature type="signal peptide" evidence="1">
    <location>
        <begin position="1"/>
        <end position="21"/>
    </location>
</feature>
<keyword evidence="1" id="KW-0732">Signal</keyword>
<evidence type="ECO:0000313" key="3">
    <source>
        <dbReference type="Proteomes" id="UP000241346"/>
    </source>
</evidence>
<name>A0A2T3NM80_9GAMM</name>
<dbReference type="EMBL" id="PYMB01000001">
    <property type="protein sequence ID" value="PSW16599.1"/>
    <property type="molecule type" value="Genomic_DNA"/>
</dbReference>
<sequence length="111" mass="12905">MKKTILQTLALSILLSGCAMEPTLSKDEMKIVTHHLQTKTAIESYMINYVDGDFHKAWARTKKGRWAWAVNRYTQEDAIDHALQSCRSINQKREKKDPCKIINLDGEWIER</sequence>
<gene>
    <name evidence="2" type="ORF">C9J01_06285</name>
</gene>
<protein>
    <recommendedName>
        <fullName evidence="4">DUF4189 domain-containing protein</fullName>
    </recommendedName>
</protein>
<dbReference type="PROSITE" id="PS51257">
    <property type="entry name" value="PROKAR_LIPOPROTEIN"/>
    <property type="match status" value="1"/>
</dbReference>
<dbReference type="Proteomes" id="UP000241346">
    <property type="component" value="Unassembled WGS sequence"/>
</dbReference>
<evidence type="ECO:0008006" key="4">
    <source>
        <dbReference type="Google" id="ProtNLM"/>
    </source>
</evidence>
<dbReference type="OrthoDB" id="6402342at2"/>
<dbReference type="RefSeq" id="WP_107297220.1">
    <property type="nucleotide sequence ID" value="NZ_PYMB01000001.1"/>
</dbReference>
<evidence type="ECO:0000313" key="2">
    <source>
        <dbReference type="EMBL" id="PSW16599.1"/>
    </source>
</evidence>
<reference evidence="2 3" key="1">
    <citation type="submission" date="2018-03" db="EMBL/GenBank/DDBJ databases">
        <title>Whole genome sequencing of Histamine producing bacteria.</title>
        <authorList>
            <person name="Butler K."/>
        </authorList>
    </citation>
    <scope>NUCLEOTIDE SEQUENCE [LARGE SCALE GENOMIC DNA]</scope>
    <source>
        <strain evidence="2 3">DSM 19138</strain>
    </source>
</reference>